<evidence type="ECO:0000313" key="3">
    <source>
        <dbReference type="Proteomes" id="UP000485058"/>
    </source>
</evidence>
<organism evidence="2 3">
    <name type="scientific">Haematococcus lacustris</name>
    <name type="common">Green alga</name>
    <name type="synonym">Haematococcus pluvialis</name>
    <dbReference type="NCBI Taxonomy" id="44745"/>
    <lineage>
        <taxon>Eukaryota</taxon>
        <taxon>Viridiplantae</taxon>
        <taxon>Chlorophyta</taxon>
        <taxon>core chlorophytes</taxon>
        <taxon>Chlorophyceae</taxon>
        <taxon>CS clade</taxon>
        <taxon>Chlamydomonadales</taxon>
        <taxon>Haematococcaceae</taxon>
        <taxon>Haematococcus</taxon>
    </lineage>
</organism>
<keyword evidence="2" id="KW-0969">Cilium</keyword>
<dbReference type="PANTHER" id="PTHR22118:SF14">
    <property type="entry name" value="DYNEIN AXONEMAL ASSEMBLY FACTOR 3"/>
    <property type="match status" value="1"/>
</dbReference>
<gene>
    <name evidence="2" type="ORF">HaLaN_02772</name>
</gene>
<dbReference type="InterPro" id="IPR039304">
    <property type="entry name" value="DNAAF3"/>
</dbReference>
<sequence length="119" mass="13661">MDEQNVHQFYGISPAIDLLELCNLDDSADSNEPVRILQVASYDCRHTLYTMCRLNRHSAALGNRPVHLYVYEEEAEVLARHLVLWSVMLDAALPARERVEVLLELHGNALLRERTADYL</sequence>
<feature type="domain" description="DUF4470" evidence="1">
    <location>
        <begin position="9"/>
        <end position="111"/>
    </location>
</feature>
<dbReference type="AlphaFoldDB" id="A0A699YCS2"/>
<keyword evidence="2" id="KW-0282">Flagellum</keyword>
<protein>
    <submittedName>
        <fullName evidence="2">Paralyzed flagella protein 22</fullName>
    </submittedName>
</protein>
<proteinExistence type="predicted"/>
<dbReference type="GO" id="GO:0044458">
    <property type="term" value="P:motile cilium assembly"/>
    <property type="evidence" value="ECO:0007669"/>
    <property type="project" value="TreeGrafter"/>
</dbReference>
<name>A0A699YCS2_HAELA</name>
<dbReference type="EMBL" id="BLLF01000123">
    <property type="protein sequence ID" value="GFH07897.1"/>
    <property type="molecule type" value="Genomic_DNA"/>
</dbReference>
<evidence type="ECO:0000313" key="2">
    <source>
        <dbReference type="EMBL" id="GFH07897.1"/>
    </source>
</evidence>
<feature type="non-terminal residue" evidence="2">
    <location>
        <position position="119"/>
    </location>
</feature>
<dbReference type="GO" id="GO:0070286">
    <property type="term" value="P:axonemal dynein complex assembly"/>
    <property type="evidence" value="ECO:0007669"/>
    <property type="project" value="InterPro"/>
</dbReference>
<dbReference type="Proteomes" id="UP000485058">
    <property type="component" value="Unassembled WGS sequence"/>
</dbReference>
<accession>A0A699YCS2</accession>
<comment type="caution">
    <text evidence="2">The sequence shown here is derived from an EMBL/GenBank/DDBJ whole genome shotgun (WGS) entry which is preliminary data.</text>
</comment>
<dbReference type="InterPro" id="IPR027974">
    <property type="entry name" value="DUF4470"/>
</dbReference>
<keyword evidence="3" id="KW-1185">Reference proteome</keyword>
<dbReference type="PANTHER" id="PTHR22118">
    <property type="entry name" value="DYNEIN ASSEMBLY FACTOR 3, AXONEMAL"/>
    <property type="match status" value="1"/>
</dbReference>
<dbReference type="Pfam" id="PF14737">
    <property type="entry name" value="DUF4470"/>
    <property type="match status" value="1"/>
</dbReference>
<keyword evidence="2" id="KW-0966">Cell projection</keyword>
<evidence type="ECO:0000259" key="1">
    <source>
        <dbReference type="Pfam" id="PF14737"/>
    </source>
</evidence>
<reference evidence="2 3" key="1">
    <citation type="submission" date="2020-02" db="EMBL/GenBank/DDBJ databases">
        <title>Draft genome sequence of Haematococcus lacustris strain NIES-144.</title>
        <authorList>
            <person name="Morimoto D."/>
            <person name="Nakagawa S."/>
            <person name="Yoshida T."/>
            <person name="Sawayama S."/>
        </authorList>
    </citation>
    <scope>NUCLEOTIDE SEQUENCE [LARGE SCALE GENOMIC DNA]</scope>
    <source>
        <strain evidence="2 3">NIES-144</strain>
    </source>
</reference>